<dbReference type="RefSeq" id="WP_043110835.1">
    <property type="nucleotide sequence ID" value="NZ_BIMM01000059.1"/>
</dbReference>
<accession>A0A2N5N6L1</accession>
<evidence type="ECO:0000256" key="1">
    <source>
        <dbReference type="ARBA" id="ARBA00022801"/>
    </source>
</evidence>
<dbReference type="OrthoDB" id="2139465at2"/>
<dbReference type="Gene3D" id="3.10.129.10">
    <property type="entry name" value="Hotdog Thioesterase"/>
    <property type="match status" value="1"/>
</dbReference>
<keyword evidence="1" id="KW-0378">Hydrolase</keyword>
<organism evidence="3 4">
    <name type="scientific">Paenibacillus pasadenensis</name>
    <dbReference type="NCBI Taxonomy" id="217090"/>
    <lineage>
        <taxon>Bacteria</taxon>
        <taxon>Bacillati</taxon>
        <taxon>Bacillota</taxon>
        <taxon>Bacilli</taxon>
        <taxon>Bacillales</taxon>
        <taxon>Paenibacillaceae</taxon>
        <taxon>Paenibacillus</taxon>
    </lineage>
</organism>
<protein>
    <submittedName>
        <fullName evidence="3">Phenylacetic acid degradation protein paaI</fullName>
    </submittedName>
</protein>
<dbReference type="EMBL" id="NFEZ01000004">
    <property type="protein sequence ID" value="PLT45997.1"/>
    <property type="molecule type" value="Genomic_DNA"/>
</dbReference>
<dbReference type="InterPro" id="IPR052723">
    <property type="entry name" value="Acyl-CoA_thioesterase_PaaI"/>
</dbReference>
<dbReference type="PANTHER" id="PTHR42856:SF1">
    <property type="entry name" value="ACYL-COENZYME A THIOESTERASE PAAI"/>
    <property type="match status" value="1"/>
</dbReference>
<proteinExistence type="predicted"/>
<dbReference type="SUPFAM" id="SSF54637">
    <property type="entry name" value="Thioesterase/thiol ester dehydrase-isomerase"/>
    <property type="match status" value="1"/>
</dbReference>
<dbReference type="AlphaFoldDB" id="A0A2N5N6L1"/>
<gene>
    <name evidence="3" type="ORF">B8V81_4428</name>
</gene>
<reference evidence="3 4" key="1">
    <citation type="submission" date="2017-05" db="EMBL/GenBank/DDBJ databases">
        <title>Functional genome analysis of Paenibacillus pasadenensis strain R16: insights on endophytic life style and antifungal activity.</title>
        <authorList>
            <person name="Passera A."/>
            <person name="Marcolungo L."/>
            <person name="Casati P."/>
            <person name="Brasca M."/>
            <person name="Quaglino F."/>
            <person name="Delledonne M."/>
        </authorList>
    </citation>
    <scope>NUCLEOTIDE SEQUENCE [LARGE SCALE GENOMIC DNA]</scope>
    <source>
        <strain evidence="3 4">R16</strain>
    </source>
</reference>
<feature type="domain" description="Thioesterase" evidence="2">
    <location>
        <begin position="59"/>
        <end position="134"/>
    </location>
</feature>
<dbReference type="InterPro" id="IPR003736">
    <property type="entry name" value="PAAI_dom"/>
</dbReference>
<dbReference type="GO" id="GO:0016289">
    <property type="term" value="F:acyl-CoA hydrolase activity"/>
    <property type="evidence" value="ECO:0007669"/>
    <property type="project" value="TreeGrafter"/>
</dbReference>
<sequence>MNLNLEADSSEEGKKLLEQWSAAAEQSFWGFLGAEMKVIREGYAEVYLDIKPHHMNLIGILHGGVYATLIDSAMGLVAMAAHPDRAVVTTNLNLNYVSPIKEGRLIVSAEIVHQSRKMVSTQSYARTESGELCAFGTGTFRVLGS</sequence>
<evidence type="ECO:0000313" key="4">
    <source>
        <dbReference type="Proteomes" id="UP000234789"/>
    </source>
</evidence>
<dbReference type="Proteomes" id="UP000234789">
    <property type="component" value="Unassembled WGS sequence"/>
</dbReference>
<dbReference type="InterPro" id="IPR006683">
    <property type="entry name" value="Thioestr_dom"/>
</dbReference>
<evidence type="ECO:0000259" key="2">
    <source>
        <dbReference type="Pfam" id="PF03061"/>
    </source>
</evidence>
<dbReference type="PANTHER" id="PTHR42856">
    <property type="entry name" value="ACYL-COENZYME A THIOESTERASE PAAI"/>
    <property type="match status" value="1"/>
</dbReference>
<keyword evidence="4" id="KW-1185">Reference proteome</keyword>
<evidence type="ECO:0000313" key="3">
    <source>
        <dbReference type="EMBL" id="PLT45997.1"/>
    </source>
</evidence>
<dbReference type="CDD" id="cd03443">
    <property type="entry name" value="PaaI_thioesterase"/>
    <property type="match status" value="1"/>
</dbReference>
<dbReference type="Pfam" id="PF03061">
    <property type="entry name" value="4HBT"/>
    <property type="match status" value="1"/>
</dbReference>
<name>A0A2N5N6L1_9BACL</name>
<dbReference type="NCBIfam" id="TIGR00369">
    <property type="entry name" value="unchar_dom_1"/>
    <property type="match status" value="1"/>
</dbReference>
<comment type="caution">
    <text evidence="3">The sequence shown here is derived from an EMBL/GenBank/DDBJ whole genome shotgun (WGS) entry which is preliminary data.</text>
</comment>
<dbReference type="InterPro" id="IPR029069">
    <property type="entry name" value="HotDog_dom_sf"/>
</dbReference>